<protein>
    <submittedName>
        <fullName evidence="1">Uncharacterized protein</fullName>
    </submittedName>
</protein>
<proteinExistence type="predicted"/>
<organism evidence="1 2">
    <name type="scientific">Pseudomonas laurentiana</name>
    <dbReference type="NCBI Taxonomy" id="2364649"/>
    <lineage>
        <taxon>Bacteria</taxon>
        <taxon>Pseudomonadati</taxon>
        <taxon>Pseudomonadota</taxon>
        <taxon>Gammaproteobacteria</taxon>
        <taxon>Pseudomonadales</taxon>
        <taxon>Pseudomonadaceae</taxon>
        <taxon>Pseudomonas</taxon>
    </lineage>
</organism>
<evidence type="ECO:0000313" key="2">
    <source>
        <dbReference type="Proteomes" id="UP000471751"/>
    </source>
</evidence>
<dbReference type="RefSeq" id="WP_163938926.1">
    <property type="nucleotide sequence ID" value="NZ_BMQU01000003.1"/>
</dbReference>
<name>A0A6I5RT68_9PSED</name>
<dbReference type="EMBL" id="JAAHBT010000237">
    <property type="protein sequence ID" value="NES11362.1"/>
    <property type="molecule type" value="Genomic_DNA"/>
</dbReference>
<reference evidence="1 2" key="1">
    <citation type="submission" date="2020-02" db="EMBL/GenBank/DDBJ databases">
        <title>Broccoli isolated Pseudomonas sp.</title>
        <authorList>
            <person name="Fujikawa T."/>
            <person name="Sawada H."/>
        </authorList>
    </citation>
    <scope>NUCLEOTIDE SEQUENCE [LARGE SCALE GENOMIC DNA]</scope>
    <source>
        <strain evidence="1 2">JCM 32154</strain>
    </source>
</reference>
<comment type="caution">
    <text evidence="1">The sequence shown here is derived from an EMBL/GenBank/DDBJ whole genome shotgun (WGS) entry which is preliminary data.</text>
</comment>
<accession>A0A6I5RT68</accession>
<keyword evidence="2" id="KW-1185">Reference proteome</keyword>
<evidence type="ECO:0000313" key="1">
    <source>
        <dbReference type="EMBL" id="NES11362.1"/>
    </source>
</evidence>
<sequence length="109" mass="12830">MVKAVDVKTQRPNQPGQTLLMFWNSVINLQHVAEIDSITEEKYAIVFRFADGRERVFTYGSQSEHSLGVQTLHYCLENNLMSVELTEDCYMKWAGYRREEADRAYRYNK</sequence>
<gene>
    <name evidence="1" type="ORF">G3O07_19005</name>
</gene>
<dbReference type="Proteomes" id="UP000471751">
    <property type="component" value="Unassembled WGS sequence"/>
</dbReference>
<dbReference type="AlphaFoldDB" id="A0A6I5RT68"/>